<accession>A0A8J6P9C6</accession>
<keyword evidence="4" id="KW-1185">Reference proteome</keyword>
<evidence type="ECO:0000256" key="1">
    <source>
        <dbReference type="SAM" id="MobiDB-lite"/>
    </source>
</evidence>
<evidence type="ECO:0000313" key="3">
    <source>
        <dbReference type="EMBL" id="MBC8611714.1"/>
    </source>
</evidence>
<dbReference type="AlphaFoldDB" id="A0A8J6P9C6"/>
<feature type="compositionally biased region" description="Basic residues" evidence="1">
    <location>
        <begin position="67"/>
        <end position="82"/>
    </location>
</feature>
<comment type="caution">
    <text evidence="3">The sequence shown here is derived from an EMBL/GenBank/DDBJ whole genome shotgun (WGS) entry which is preliminary data.</text>
</comment>
<keyword evidence="2" id="KW-0472">Membrane</keyword>
<keyword evidence="2" id="KW-1133">Transmembrane helix</keyword>
<organism evidence="3 4">
    <name type="scientific">Massiliimalia timonensis</name>
    <dbReference type="NCBI Taxonomy" id="1987501"/>
    <lineage>
        <taxon>Bacteria</taxon>
        <taxon>Bacillati</taxon>
        <taxon>Bacillota</taxon>
        <taxon>Clostridia</taxon>
        <taxon>Eubacteriales</taxon>
        <taxon>Oscillospiraceae</taxon>
        <taxon>Massiliimalia</taxon>
    </lineage>
</organism>
<feature type="region of interest" description="Disordered" evidence="1">
    <location>
        <begin position="60"/>
        <end position="92"/>
    </location>
</feature>
<dbReference type="RefSeq" id="WP_154825045.1">
    <property type="nucleotide sequence ID" value="NZ_JACRTL010000007.1"/>
</dbReference>
<reference evidence="3" key="1">
    <citation type="submission" date="2020-08" db="EMBL/GenBank/DDBJ databases">
        <title>Genome public.</title>
        <authorList>
            <person name="Liu C."/>
            <person name="Sun Q."/>
        </authorList>
    </citation>
    <scope>NUCLEOTIDE SEQUENCE</scope>
    <source>
        <strain evidence="3">NSJ-15</strain>
    </source>
</reference>
<feature type="transmembrane region" description="Helical" evidence="2">
    <location>
        <begin position="193"/>
        <end position="212"/>
    </location>
</feature>
<keyword evidence="2" id="KW-0812">Transmembrane</keyword>
<sequence>MLVVGIIIAVLALLLSFSVTLYVSISDAVRIKVGMFGIKFDVKSPEHDLKAAAKEAEKLEKEEQNTLKKKKKKGGEKKKKTAAKPGSAGKQEEKDSFSDTVFLILNLIKSVFSPSLFVLRHTRLTGVYLDMAVGTESADKTALTYAGIGIAVSNTLAFLKSQIKVRVKHCSIRPDFTSDHITQQTHFKVKIRLGVIIWGGLGMLTNIIRSMFLKTKEEQTPTVNQIKEGVKDE</sequence>
<evidence type="ECO:0000256" key="2">
    <source>
        <dbReference type="SAM" id="Phobius"/>
    </source>
</evidence>
<feature type="transmembrane region" description="Helical" evidence="2">
    <location>
        <begin position="6"/>
        <end position="25"/>
    </location>
</feature>
<evidence type="ECO:0000313" key="4">
    <source>
        <dbReference type="Proteomes" id="UP000632659"/>
    </source>
</evidence>
<dbReference type="Proteomes" id="UP000632659">
    <property type="component" value="Unassembled WGS sequence"/>
</dbReference>
<gene>
    <name evidence="3" type="ORF">H8702_11495</name>
</gene>
<dbReference type="Pfam" id="PF11167">
    <property type="entry name" value="DUF2953"/>
    <property type="match status" value="1"/>
</dbReference>
<feature type="transmembrane region" description="Helical" evidence="2">
    <location>
        <begin position="100"/>
        <end position="122"/>
    </location>
</feature>
<dbReference type="InterPro" id="IPR021338">
    <property type="entry name" value="DUF2953"/>
</dbReference>
<feature type="transmembrane region" description="Helical" evidence="2">
    <location>
        <begin position="142"/>
        <end position="159"/>
    </location>
</feature>
<dbReference type="EMBL" id="JACRTL010000007">
    <property type="protein sequence ID" value="MBC8611714.1"/>
    <property type="molecule type" value="Genomic_DNA"/>
</dbReference>
<name>A0A8J6P9C6_9FIRM</name>
<proteinExistence type="predicted"/>
<protein>
    <submittedName>
        <fullName evidence="3">DUF2953 domain-containing protein</fullName>
    </submittedName>
</protein>